<keyword evidence="1" id="KW-1133">Transmembrane helix</keyword>
<keyword evidence="1" id="KW-0472">Membrane</keyword>
<proteinExistence type="predicted"/>
<sequence length="147" mass="16769">MLYAYGGVYFAFITTAPGFINLVQGVWRYDIHGTLMYAITCELKALKPVFRAKRKEKGDLSDNVSKAKQFLNTVKRLLSVDRHSDLLLTLERVAKLVLQKASKLELSMLQQRAKIQWLKGGDQCSKIFFRKVAVRRASLKVFQITNG</sequence>
<dbReference type="AlphaFoldDB" id="A0AAW2NQT2"/>
<feature type="transmembrane region" description="Helical" evidence="1">
    <location>
        <begin position="6"/>
        <end position="27"/>
    </location>
</feature>
<organism evidence="2">
    <name type="scientific">Sesamum radiatum</name>
    <name type="common">Black benniseed</name>
    <dbReference type="NCBI Taxonomy" id="300843"/>
    <lineage>
        <taxon>Eukaryota</taxon>
        <taxon>Viridiplantae</taxon>
        <taxon>Streptophyta</taxon>
        <taxon>Embryophyta</taxon>
        <taxon>Tracheophyta</taxon>
        <taxon>Spermatophyta</taxon>
        <taxon>Magnoliopsida</taxon>
        <taxon>eudicotyledons</taxon>
        <taxon>Gunneridae</taxon>
        <taxon>Pentapetalae</taxon>
        <taxon>asterids</taxon>
        <taxon>lamiids</taxon>
        <taxon>Lamiales</taxon>
        <taxon>Pedaliaceae</taxon>
        <taxon>Sesamum</taxon>
    </lineage>
</organism>
<accession>A0AAW2NQT2</accession>
<keyword evidence="1" id="KW-0812">Transmembrane</keyword>
<name>A0AAW2NQT2_SESRA</name>
<protein>
    <submittedName>
        <fullName evidence="2">Uncharacterized protein</fullName>
    </submittedName>
</protein>
<evidence type="ECO:0000256" key="1">
    <source>
        <dbReference type="SAM" id="Phobius"/>
    </source>
</evidence>
<evidence type="ECO:0000313" key="2">
    <source>
        <dbReference type="EMBL" id="KAL0345603.1"/>
    </source>
</evidence>
<comment type="caution">
    <text evidence="2">The sequence shown here is derived from an EMBL/GenBank/DDBJ whole genome shotgun (WGS) entry which is preliminary data.</text>
</comment>
<reference evidence="2" key="2">
    <citation type="journal article" date="2024" name="Plant">
        <title>Genomic evolution and insights into agronomic trait innovations of Sesamum species.</title>
        <authorList>
            <person name="Miao H."/>
            <person name="Wang L."/>
            <person name="Qu L."/>
            <person name="Liu H."/>
            <person name="Sun Y."/>
            <person name="Le M."/>
            <person name="Wang Q."/>
            <person name="Wei S."/>
            <person name="Zheng Y."/>
            <person name="Lin W."/>
            <person name="Duan Y."/>
            <person name="Cao H."/>
            <person name="Xiong S."/>
            <person name="Wang X."/>
            <person name="Wei L."/>
            <person name="Li C."/>
            <person name="Ma Q."/>
            <person name="Ju M."/>
            <person name="Zhao R."/>
            <person name="Li G."/>
            <person name="Mu C."/>
            <person name="Tian Q."/>
            <person name="Mei H."/>
            <person name="Zhang T."/>
            <person name="Gao T."/>
            <person name="Zhang H."/>
        </authorList>
    </citation>
    <scope>NUCLEOTIDE SEQUENCE</scope>
    <source>
        <strain evidence="2">G02</strain>
    </source>
</reference>
<reference evidence="2" key="1">
    <citation type="submission" date="2020-06" db="EMBL/GenBank/DDBJ databases">
        <authorList>
            <person name="Li T."/>
            <person name="Hu X."/>
            <person name="Zhang T."/>
            <person name="Song X."/>
            <person name="Zhang H."/>
            <person name="Dai N."/>
            <person name="Sheng W."/>
            <person name="Hou X."/>
            <person name="Wei L."/>
        </authorList>
    </citation>
    <scope>NUCLEOTIDE SEQUENCE</scope>
    <source>
        <strain evidence="2">G02</strain>
        <tissue evidence="2">Leaf</tissue>
    </source>
</reference>
<dbReference type="EMBL" id="JACGWJ010000019">
    <property type="protein sequence ID" value="KAL0345603.1"/>
    <property type="molecule type" value="Genomic_DNA"/>
</dbReference>
<gene>
    <name evidence="2" type="ORF">Sradi_4391600</name>
</gene>